<feature type="domain" description="ATPase AAA-type core" evidence="1">
    <location>
        <begin position="190"/>
        <end position="295"/>
    </location>
</feature>
<evidence type="ECO:0000313" key="2">
    <source>
        <dbReference type="EMBL" id="RUL96141.1"/>
    </source>
</evidence>
<dbReference type="SUPFAM" id="SSF52540">
    <property type="entry name" value="P-loop containing nucleoside triphosphate hydrolases"/>
    <property type="match status" value="1"/>
</dbReference>
<feature type="domain" description="ATPase AAA-type core" evidence="1">
    <location>
        <begin position="25"/>
        <end position="60"/>
    </location>
</feature>
<dbReference type="InterPro" id="IPR003959">
    <property type="entry name" value="ATPase_AAA_core"/>
</dbReference>
<keyword evidence="2" id="KW-0547">Nucleotide-binding</keyword>
<accession>A0A3S0Q1B1</accession>
<dbReference type="PANTHER" id="PTHR43581">
    <property type="entry name" value="ATP/GTP PHOSPHATASE"/>
    <property type="match status" value="1"/>
</dbReference>
<dbReference type="Proteomes" id="UP000273611">
    <property type="component" value="Unassembled WGS sequence"/>
</dbReference>
<dbReference type="Gene3D" id="3.40.50.300">
    <property type="entry name" value="P-loop containing nucleotide triphosphate hydrolases"/>
    <property type="match status" value="2"/>
</dbReference>
<dbReference type="Pfam" id="PF13304">
    <property type="entry name" value="AAA_21"/>
    <property type="match status" value="2"/>
</dbReference>
<organism evidence="2 3">
    <name type="scientific">Rhizobium anhuiense</name>
    <dbReference type="NCBI Taxonomy" id="1184720"/>
    <lineage>
        <taxon>Bacteria</taxon>
        <taxon>Pseudomonadati</taxon>
        <taxon>Pseudomonadota</taxon>
        <taxon>Alphaproteobacteria</taxon>
        <taxon>Hyphomicrobiales</taxon>
        <taxon>Rhizobiaceae</taxon>
        <taxon>Rhizobium/Agrobacterium group</taxon>
        <taxon>Rhizobium</taxon>
    </lineage>
</organism>
<reference evidence="2 3" key="1">
    <citation type="journal article" date="2015" name="Int. J. Syst. Evol. Microbiol.">
        <title>Rhizobium anhuiense sp. nov., isolated from effective nodules of Vicia faba and Pisum sativum.</title>
        <authorList>
            <person name="Zhang Y.J."/>
            <person name="Zheng W.T."/>
            <person name="Everall I."/>
            <person name="Young J.P."/>
            <person name="Zhang X.X."/>
            <person name="Tian C.F."/>
            <person name="Sui X.H."/>
            <person name="Wang E.T."/>
            <person name="Chen W.X."/>
        </authorList>
    </citation>
    <scope>NUCLEOTIDE SEQUENCE [LARGE SCALE GENOMIC DNA]</scope>
    <source>
        <strain evidence="2 3">CCBAU 23252</strain>
    </source>
</reference>
<evidence type="ECO:0000259" key="1">
    <source>
        <dbReference type="Pfam" id="PF13304"/>
    </source>
</evidence>
<evidence type="ECO:0000313" key="3">
    <source>
        <dbReference type="Proteomes" id="UP000273611"/>
    </source>
</evidence>
<dbReference type="EMBL" id="RIBW01000025">
    <property type="protein sequence ID" value="RUL96141.1"/>
    <property type="molecule type" value="Genomic_DNA"/>
</dbReference>
<comment type="caution">
    <text evidence="2">The sequence shown here is derived from an EMBL/GenBank/DDBJ whole genome shotgun (WGS) entry which is preliminary data.</text>
</comment>
<gene>
    <name evidence="2" type="ORF">EEQ99_32295</name>
</gene>
<dbReference type="GO" id="GO:0016887">
    <property type="term" value="F:ATP hydrolysis activity"/>
    <property type="evidence" value="ECO:0007669"/>
    <property type="project" value="InterPro"/>
</dbReference>
<dbReference type="InterPro" id="IPR027417">
    <property type="entry name" value="P-loop_NTPase"/>
</dbReference>
<proteinExistence type="predicted"/>
<dbReference type="GO" id="GO:0005524">
    <property type="term" value="F:ATP binding"/>
    <property type="evidence" value="ECO:0007669"/>
    <property type="project" value="UniProtKB-KW"/>
</dbReference>
<keyword evidence="2" id="KW-0067">ATP-binding</keyword>
<sequence>MLIKSLDFFDFKTYAHFGISARERNVLVGPNNIGKSTALDALRITFDVLRFARRRTPELKDQEGDGVCPTYMVPPTVIQTDLRYCVHNFDESPARIHIKIANGSVLKMKIPPDGDVECWLVSNMRVQRSASHLKKAFPLDIVVVPTLSPLEQNEELVTEVTAERNRFGRLASRSFRTFWYRQEDSEFEALADLVELGWPGVRIQKPELERADGKTIVRMYFREGSKVREVQWAGFGFQVWMQTMMHLRNAGKDSVLVLDEPDVYLHPDLQHRLLKIVSHRVGQFFIATHSTEIINDVDPGDVLVLRPGARSAKRIKNEDDFSTVYDAIGSSENAQFARLARTRKVLYVEGKDARLLGKIGKLAGGSEFLSDSSVTLMKTDGFANWTRVSTSAWVFKQFFEFEVKVASLFDRDYRTEAEVQEFVHELKGSDVLCFVLPFKEIENLLLVPEAIKKVVSKHARRQLPANWQARVEEIYEASLEGLKDQTSSNIVINSVQQEMKRKPSSNMHSVYTLALEEFRRNWEQPEFRRTRVGGKAAFSSIAKAVQDEFSVNLTETRVVDEMTIADISAAVRNIFQSLESFFRD</sequence>
<dbReference type="PANTHER" id="PTHR43581:SF4">
    <property type="entry name" value="ATP_GTP PHOSPHATASE"/>
    <property type="match status" value="1"/>
</dbReference>
<protein>
    <submittedName>
        <fullName evidence="2">ATP-binding protein</fullName>
    </submittedName>
</protein>
<dbReference type="AlphaFoldDB" id="A0A3S0Q1B1"/>
<dbReference type="InterPro" id="IPR051396">
    <property type="entry name" value="Bact_Antivir_Def_Nuclease"/>
</dbReference>
<dbReference type="RefSeq" id="WP_127431796.1">
    <property type="nucleotide sequence ID" value="NZ_ML133542.1"/>
</dbReference>
<name>A0A3S0Q1B1_9HYPH</name>